<dbReference type="Pfam" id="PF10294">
    <property type="entry name" value="Methyltransf_16"/>
    <property type="match status" value="1"/>
</dbReference>
<protein>
    <submittedName>
        <fullName evidence="1">Uncharacterized protein</fullName>
    </submittedName>
</protein>
<organism evidence="1 2">
    <name type="scientific">Umbelopsis vinacea</name>
    <dbReference type="NCBI Taxonomy" id="44442"/>
    <lineage>
        <taxon>Eukaryota</taxon>
        <taxon>Fungi</taxon>
        <taxon>Fungi incertae sedis</taxon>
        <taxon>Mucoromycota</taxon>
        <taxon>Mucoromycotina</taxon>
        <taxon>Umbelopsidomycetes</taxon>
        <taxon>Umbelopsidales</taxon>
        <taxon>Umbelopsidaceae</taxon>
        <taxon>Umbelopsis</taxon>
    </lineage>
</organism>
<dbReference type="OrthoDB" id="407325at2759"/>
<reference evidence="1" key="1">
    <citation type="submission" date="2020-12" db="EMBL/GenBank/DDBJ databases">
        <title>Metabolic potential, ecology and presence of endohyphal bacteria is reflected in genomic diversity of Mucoromycotina.</title>
        <authorList>
            <person name="Muszewska A."/>
            <person name="Okrasinska A."/>
            <person name="Steczkiewicz K."/>
            <person name="Drgas O."/>
            <person name="Orlowska M."/>
            <person name="Perlinska-Lenart U."/>
            <person name="Aleksandrzak-Piekarczyk T."/>
            <person name="Szatraj K."/>
            <person name="Zielenkiewicz U."/>
            <person name="Pilsyk S."/>
            <person name="Malc E."/>
            <person name="Mieczkowski P."/>
            <person name="Kruszewska J.S."/>
            <person name="Biernat P."/>
            <person name="Pawlowska J."/>
        </authorList>
    </citation>
    <scope>NUCLEOTIDE SEQUENCE</scope>
    <source>
        <strain evidence="1">WA0000051536</strain>
    </source>
</reference>
<dbReference type="PANTHER" id="PTHR14614">
    <property type="entry name" value="HEPATOCELLULAR CARCINOMA-ASSOCIATED ANTIGEN"/>
    <property type="match status" value="1"/>
</dbReference>
<proteinExistence type="predicted"/>
<dbReference type="InterPro" id="IPR019410">
    <property type="entry name" value="Methyltransf_16"/>
</dbReference>
<name>A0A8H7PM98_9FUNG</name>
<dbReference type="InterPro" id="IPR029063">
    <property type="entry name" value="SAM-dependent_MTases_sf"/>
</dbReference>
<comment type="caution">
    <text evidence="1">The sequence shown here is derived from an EMBL/GenBank/DDBJ whole genome shotgun (WGS) entry which is preliminary data.</text>
</comment>
<dbReference type="EMBL" id="JAEPRA010000013">
    <property type="protein sequence ID" value="KAG2176627.1"/>
    <property type="molecule type" value="Genomic_DNA"/>
</dbReference>
<dbReference type="AlphaFoldDB" id="A0A8H7PM98"/>
<dbReference type="Gene3D" id="3.40.50.150">
    <property type="entry name" value="Vaccinia Virus protein VP39"/>
    <property type="match status" value="1"/>
</dbReference>
<keyword evidence="2" id="KW-1185">Reference proteome</keyword>
<gene>
    <name evidence="1" type="ORF">INT44_007291</name>
</gene>
<accession>A0A8H7PM98</accession>
<evidence type="ECO:0000313" key="2">
    <source>
        <dbReference type="Proteomes" id="UP000612746"/>
    </source>
</evidence>
<evidence type="ECO:0000313" key="1">
    <source>
        <dbReference type="EMBL" id="KAG2176627.1"/>
    </source>
</evidence>
<dbReference type="Proteomes" id="UP000612746">
    <property type="component" value="Unassembled WGS sequence"/>
</dbReference>
<sequence>MVKTITATICKDTLPPRYYSVIPGKDVNEDYYKHFYSQLNYNQKLYRIILQRSTQKVLKLAQWSRVDLCLVNEMGLPSCQNISADIQVQLSCKLLTRRNDSFVEDARYQVDTQPLQDDEWGYNDQQSPLANTIGFNQSNRGGLQFRIRPSAQDKLDPRSHNIYLYIYHAERDPASKVLPLVIGPLVINEHKGDSEPFSVPSMWSDVVSKNLAVQPAAAATTLTSVNEGFWDQKQETNRSYRAYPFRCGQEEHYVLLEENWRSGMPGKIWDGALVITDIFAKRLVKDPLFLDNVHIMDLSAGLGCFGVAISFIYQNLRRHNSAISCGTPPTVTLTDLQEALPLIRRNYQLNTSPANILDQNQQPSPATNQSHPFVSITPLRWGIQSDSQKITAWKPIDYIIASDVLYDPSKASSLLQTLIHLSSPGVTTVYLVYKKRALKREEEEAFFLGCSQHFDLSVMPEYPNGTGLCRDMSSVDGSTWLGCDVENSPNHIQTSQFGVVVYLMKRR</sequence>